<protein>
    <recommendedName>
        <fullName evidence="3">Replication initiation protein</fullName>
    </recommendedName>
</protein>
<proteinExistence type="predicted"/>
<dbReference type="EMBL" id="QHJW02000009">
    <property type="protein sequence ID" value="RRO11074.1"/>
    <property type="molecule type" value="Genomic_DNA"/>
</dbReference>
<organism evidence="1 2">
    <name type="scientific">Pectobacterium aquaticum</name>
    <dbReference type="NCBI Taxonomy" id="2204145"/>
    <lineage>
        <taxon>Bacteria</taxon>
        <taxon>Pseudomonadati</taxon>
        <taxon>Pseudomonadota</taxon>
        <taxon>Gammaproteobacteria</taxon>
        <taxon>Enterobacterales</taxon>
        <taxon>Pectobacteriaceae</taxon>
        <taxon>Pectobacterium</taxon>
    </lineage>
</organism>
<accession>A0A3R8Q1R8</accession>
<name>A0A3R8Q1R8_9GAMM</name>
<dbReference type="Proteomes" id="UP000256817">
    <property type="component" value="Unassembled WGS sequence"/>
</dbReference>
<gene>
    <name evidence="1" type="ORF">DMB85_004920</name>
</gene>
<keyword evidence="2" id="KW-1185">Reference proteome</keyword>
<sequence length="367" mass="42505">MKKTFNRERVDSLANAVSLGSNNTGQSCYGHFDKIAWVTDLFDKRENQMLIDRLFQLESGDNYQVRVRTAGRDECGSLYGRVVEIRLSNKPKHHPVLLMIFFEPLNKIRGAVRMELSPQHYQSEQITDLFIWLGRKGRIGKYLYQGLRNAWITTVHYALDVMGMKLHDFLIGLAKAHDGDFHDLHGEQEGLRLGTTTVVASIYEKINAPELSVEERRATAQLTLDESQHECFLRLELRLSPGKQKLMLSNLLQMENVLSRLAFYDCKLMKDRKLDANFARRLKYMTVPRARKTFRPASELNGRAVSPSKEAAKKRVDKVMKRYLVDLFDAEAIWHKLPLVVEKLGILGKPQYWQLDIRKKWLKSRGK</sequence>
<evidence type="ECO:0000313" key="2">
    <source>
        <dbReference type="Proteomes" id="UP000256817"/>
    </source>
</evidence>
<reference evidence="1" key="1">
    <citation type="submission" date="2018-11" db="EMBL/GenBank/DDBJ databases">
        <title>Draft genome sequences of proposed Pectobacterium aquaticum sp. nov. isolated in France from fresh water.</title>
        <authorList>
            <person name="Pedron J."/>
            <person name="Barny M.A."/>
        </authorList>
    </citation>
    <scope>NUCLEOTIDE SEQUENCE [LARGE SCALE GENOMIC DNA]</scope>
    <source>
        <strain evidence="1">A35-S23-M15</strain>
    </source>
</reference>
<evidence type="ECO:0000313" key="1">
    <source>
        <dbReference type="EMBL" id="RRO11074.1"/>
    </source>
</evidence>
<evidence type="ECO:0008006" key="3">
    <source>
        <dbReference type="Google" id="ProtNLM"/>
    </source>
</evidence>
<dbReference type="RefSeq" id="WP_116237690.1">
    <property type="nucleotide sequence ID" value="NZ_QHJW02000009.1"/>
</dbReference>
<dbReference type="PROSITE" id="PS51257">
    <property type="entry name" value="PROKAR_LIPOPROTEIN"/>
    <property type="match status" value="1"/>
</dbReference>
<comment type="caution">
    <text evidence="1">The sequence shown here is derived from an EMBL/GenBank/DDBJ whole genome shotgun (WGS) entry which is preliminary data.</text>
</comment>